<dbReference type="PANTHER" id="PTHR12741:SF22">
    <property type="entry name" value="CALLOSE SYNTHASE 8-RELATED"/>
    <property type="match status" value="1"/>
</dbReference>
<dbReference type="InterPro" id="IPR039431">
    <property type="entry name" value="Vta1/CALS_N"/>
</dbReference>
<dbReference type="STRING" id="4096.A0A1U7VY01"/>
<dbReference type="Pfam" id="PF14288">
    <property type="entry name" value="FKS1_dom1"/>
    <property type="match status" value="1"/>
</dbReference>
<feature type="domain" description="1,3-beta-glucan synthase component FKS1-like" evidence="5">
    <location>
        <begin position="333"/>
        <end position="449"/>
    </location>
</feature>
<evidence type="ECO:0000313" key="7">
    <source>
        <dbReference type="RefSeq" id="XP_009771263.1"/>
    </source>
</evidence>
<accession>A0A1U7VY01</accession>
<feature type="transmembrane region" description="Helical" evidence="4">
    <location>
        <begin position="637"/>
        <end position="660"/>
    </location>
</feature>
<reference evidence="7" key="2">
    <citation type="submission" date="2025-08" db="UniProtKB">
        <authorList>
            <consortium name="RefSeq"/>
        </authorList>
    </citation>
    <scope>IDENTIFICATION</scope>
    <source>
        <tissue evidence="7">Leaf</tissue>
    </source>
</reference>
<dbReference type="GO" id="GO:0046527">
    <property type="term" value="F:glucosyltransferase activity"/>
    <property type="evidence" value="ECO:0007669"/>
    <property type="project" value="TreeGrafter"/>
</dbReference>
<dbReference type="GO" id="GO:0005886">
    <property type="term" value="C:plasma membrane"/>
    <property type="evidence" value="ECO:0007669"/>
    <property type="project" value="TreeGrafter"/>
</dbReference>
<dbReference type="AlphaFoldDB" id="A0A1U7VY01"/>
<dbReference type="GO" id="GO:0012505">
    <property type="term" value="C:endomembrane system"/>
    <property type="evidence" value="ECO:0007669"/>
    <property type="project" value="UniProtKB-SubCell"/>
</dbReference>
<evidence type="ECO:0000259" key="5">
    <source>
        <dbReference type="SMART" id="SM01205"/>
    </source>
</evidence>
<feature type="transmembrane region" description="Helical" evidence="4">
    <location>
        <begin position="593"/>
        <end position="612"/>
    </location>
</feature>
<evidence type="ECO:0000256" key="2">
    <source>
        <dbReference type="ARBA" id="ARBA00023136"/>
    </source>
</evidence>
<dbReference type="eggNOG" id="KOG0916">
    <property type="taxonomic scope" value="Eukaryota"/>
</dbReference>
<feature type="transmembrane region" description="Helical" evidence="4">
    <location>
        <begin position="559"/>
        <end position="581"/>
    </location>
</feature>
<keyword evidence="4" id="KW-0812">Transmembrane</keyword>
<organism evidence="6 7">
    <name type="scientific">Nicotiana sylvestris</name>
    <name type="common">Wood tobacco</name>
    <name type="synonym">South American tobacco</name>
    <dbReference type="NCBI Taxonomy" id="4096"/>
    <lineage>
        <taxon>Eukaryota</taxon>
        <taxon>Viridiplantae</taxon>
        <taxon>Streptophyta</taxon>
        <taxon>Embryophyta</taxon>
        <taxon>Tracheophyta</taxon>
        <taxon>Spermatophyta</taxon>
        <taxon>Magnoliopsida</taxon>
        <taxon>eudicotyledons</taxon>
        <taxon>Gunneridae</taxon>
        <taxon>Pentapetalae</taxon>
        <taxon>asterids</taxon>
        <taxon>lamiids</taxon>
        <taxon>Solanales</taxon>
        <taxon>Solanaceae</taxon>
        <taxon>Nicotianoideae</taxon>
        <taxon>Nicotianeae</taxon>
        <taxon>Nicotiana</taxon>
    </lineage>
</organism>
<dbReference type="Proteomes" id="UP000189701">
    <property type="component" value="Unplaced"/>
</dbReference>
<feature type="region of interest" description="Disordered" evidence="3">
    <location>
        <begin position="1"/>
        <end position="31"/>
    </location>
</feature>
<keyword evidence="4" id="KW-1133">Transmembrane helix</keyword>
<evidence type="ECO:0000256" key="4">
    <source>
        <dbReference type="SAM" id="Phobius"/>
    </source>
</evidence>
<dbReference type="Pfam" id="PF04652">
    <property type="entry name" value="Vta1"/>
    <property type="match status" value="1"/>
</dbReference>
<evidence type="ECO:0000256" key="3">
    <source>
        <dbReference type="SAM" id="MobiDB-lite"/>
    </source>
</evidence>
<dbReference type="SMART" id="SM01205">
    <property type="entry name" value="FKS1_dom1"/>
    <property type="match status" value="1"/>
</dbReference>
<reference evidence="6" key="1">
    <citation type="journal article" date="2013" name="Genome Biol.">
        <title>Reference genomes and transcriptomes of Nicotiana sylvestris and Nicotiana tomentosiformis.</title>
        <authorList>
            <person name="Sierro N."/>
            <person name="Battey J.N."/>
            <person name="Ouadi S."/>
            <person name="Bovet L."/>
            <person name="Goepfert S."/>
            <person name="Bakaher N."/>
            <person name="Peitsch M.C."/>
            <person name="Ivanov N.V."/>
        </authorList>
    </citation>
    <scope>NUCLEOTIDE SEQUENCE [LARGE SCALE GENOMIC DNA]</scope>
</reference>
<proteinExistence type="predicted"/>
<dbReference type="Gene3D" id="1.25.40.270">
    <property type="entry name" value="Vacuolar protein sorting-associated protein vta1"/>
    <property type="match status" value="1"/>
</dbReference>
<evidence type="ECO:0000256" key="1">
    <source>
        <dbReference type="ARBA" id="ARBA00004308"/>
    </source>
</evidence>
<gene>
    <name evidence="7" type="primary">LOC104221827</name>
</gene>
<protein>
    <submittedName>
        <fullName evidence="7">Callose synthase 8</fullName>
    </submittedName>
</protein>
<dbReference type="InterPro" id="IPR023175">
    <property type="entry name" value="Vta1/CALS_N_sf"/>
</dbReference>
<dbReference type="RefSeq" id="XP_009771263.1">
    <property type="nucleotide sequence ID" value="XM_009772961.1"/>
</dbReference>
<feature type="transmembrane region" description="Helical" evidence="4">
    <location>
        <begin position="696"/>
        <end position="717"/>
    </location>
</feature>
<keyword evidence="2 4" id="KW-0472">Membrane</keyword>
<evidence type="ECO:0000313" key="6">
    <source>
        <dbReference type="Proteomes" id="UP000189701"/>
    </source>
</evidence>
<dbReference type="InterPro" id="IPR026899">
    <property type="entry name" value="FKS1-like_dom1"/>
</dbReference>
<dbReference type="PANTHER" id="PTHR12741">
    <property type="entry name" value="LYST-INTERACTING PROTEIN LIP5 DOPAMINE RESPONSIVE PROTEIN DRG-1"/>
    <property type="match status" value="1"/>
</dbReference>
<keyword evidence="6" id="KW-1185">Reference proteome</keyword>
<name>A0A1U7VY01_NICSY</name>
<comment type="subcellular location">
    <subcellularLocation>
        <location evidence="1">Endomembrane system</location>
    </subcellularLocation>
</comment>
<sequence>MAEIVLAEPIQESTSSTAASTSRRDYTTSNERPFTRSITFGRDHVPEPFDSEKLPVTLISEIQRFLRVANLIESEEPRVAYLCRFHAFEVAHNLDRNSNGRGVRQFKTALLQRLEQDEEVTLRKRKERTDLRELRRAYREYKDYIIKYGAESHLENRERLTKARAIASVLFEVLDTVSRAAGVQALAGSERRDAKSELFVSYNILPLDQGGIHHAIMQLPEIKVAVAAVRDVRGLPFLEDCQKHITNLDLFNWLQFCFGFQEGNVANQREHLILLLANAHVRQTQKQVLVPKLGDVAVDELMKKFFKNYTDWCKFLGRKSNIRVPYLKQEAQQYKLLYIGLYLLIWGEAANLRFMPECLCYIFHHMAYELHSMLIGAVSMTTGEKLMPAYQGNSESFLNNVVSPVYDVIYKEAMKSRNGTADHSTWRNYDDLNEFFWSPDCFQIGWPMRLDHDFFCIGSPTNRKVRKEKASVANQEGNKKDANEDEEMGILVDEVQEPKWLGKMNFVEIRSFWQIYRSFDRMWSFFILSLQAMIIMASHNLDSPLQVFDATVLEDVMSIFITSAVLKLVNAILDIIFTWKARCTVDPNQTLKHVLRVVVAMMWTIILPIYYASSRRKYTCYSTQSGSWLGEWCYSSYMVAVAFYLMTNAIDMVLFFVPVVGKYIETSNYRICMFLSWWTQPKLYVGRGMQERQVSLLKYTIFWMFLLISKFIFSYAFEVSGSKPYFWLTS</sequence>